<dbReference type="AlphaFoldDB" id="A0A4Z0YC31"/>
<feature type="transmembrane region" description="Helical" evidence="1">
    <location>
        <begin position="351"/>
        <end position="370"/>
    </location>
</feature>
<feature type="transmembrane region" description="Helical" evidence="1">
    <location>
        <begin position="140"/>
        <end position="156"/>
    </location>
</feature>
<protein>
    <submittedName>
        <fullName evidence="2">Uncharacterized protein</fullName>
    </submittedName>
</protein>
<feature type="transmembrane region" description="Helical" evidence="1">
    <location>
        <begin position="252"/>
        <end position="272"/>
    </location>
</feature>
<feature type="transmembrane region" description="Helical" evidence="1">
    <location>
        <begin position="198"/>
        <end position="218"/>
    </location>
</feature>
<evidence type="ECO:0000313" key="3">
    <source>
        <dbReference type="Proteomes" id="UP000297714"/>
    </source>
</evidence>
<dbReference type="RefSeq" id="WP_167875182.1">
    <property type="nucleotide sequence ID" value="NZ_SRMQ01000006.1"/>
</dbReference>
<evidence type="ECO:0000256" key="1">
    <source>
        <dbReference type="SAM" id="Phobius"/>
    </source>
</evidence>
<comment type="caution">
    <text evidence="2">The sequence shown here is derived from an EMBL/GenBank/DDBJ whole genome shotgun (WGS) entry which is preliminary data.</text>
</comment>
<accession>A0A4Z0YC31</accession>
<name>A0A4Z0YC31_9FIRM</name>
<feature type="transmembrane region" description="Helical" evidence="1">
    <location>
        <begin position="284"/>
        <end position="303"/>
    </location>
</feature>
<dbReference type="EMBL" id="SRMQ01000006">
    <property type="protein sequence ID" value="TGJ76383.1"/>
    <property type="molecule type" value="Genomic_DNA"/>
</dbReference>
<reference evidence="2 3" key="1">
    <citation type="submission" date="2019-04" db="EMBL/GenBank/DDBJ databases">
        <authorList>
            <person name="Poehlein A."/>
            <person name="Bengelsdorf F.R."/>
            <person name="Duerre P."/>
            <person name="Daniel R."/>
        </authorList>
    </citation>
    <scope>NUCLEOTIDE SEQUENCE [LARGE SCALE GENOMIC DNA]</scope>
    <source>
        <strain evidence="2 3">BS-1</strain>
    </source>
</reference>
<evidence type="ECO:0000313" key="2">
    <source>
        <dbReference type="EMBL" id="TGJ76383.1"/>
    </source>
</evidence>
<keyword evidence="1" id="KW-1133">Transmembrane helix</keyword>
<keyword evidence="1" id="KW-0812">Transmembrane</keyword>
<feature type="transmembrane region" description="Helical" evidence="1">
    <location>
        <begin position="12"/>
        <end position="32"/>
    </location>
</feature>
<organism evidence="2 3">
    <name type="scientific">Caproiciproducens galactitolivorans</name>
    <dbReference type="NCBI Taxonomy" id="642589"/>
    <lineage>
        <taxon>Bacteria</taxon>
        <taxon>Bacillati</taxon>
        <taxon>Bacillota</taxon>
        <taxon>Clostridia</taxon>
        <taxon>Eubacteriales</taxon>
        <taxon>Acutalibacteraceae</taxon>
        <taxon>Caproiciproducens</taxon>
    </lineage>
</organism>
<feature type="transmembrane region" description="Helical" evidence="1">
    <location>
        <begin position="52"/>
        <end position="71"/>
    </location>
</feature>
<feature type="transmembrane region" description="Helical" evidence="1">
    <location>
        <begin position="325"/>
        <end position="344"/>
    </location>
</feature>
<feature type="transmembrane region" description="Helical" evidence="1">
    <location>
        <begin position="83"/>
        <end position="101"/>
    </location>
</feature>
<gene>
    <name evidence="2" type="ORF">CAGA_15900</name>
</gene>
<sequence>MRERKRKQIENTVFLILITGIAMLTRLPLFPFESCDYYQFLRDWYAALQSNGGFAAVGMSIGDYMPTYLYLLAGMTYLPLSDLAGIKLVSCIADFLLAYFVRKIVNLHFGKDAYGTAAYAVILFLPSVVLNSAAWGQCDAIFTAALAATVYFLMTGKEACAVTAFAVSFVFKLQAVFLAPFLFLLFLKRQIRLRTFAIIPLVYGLSILPAALCGRNLWELLTVYISLSGKYKMVSMYLPNLYTWFPEHTPEYIGTAGVFFAGGLVLLSLFCLFKGQFAFTDEILLTLALFYALFVPFVLPHMHERYYYPADILSVAYGFYFPEKFYVPVLTVLSSTYVVCHNLFQTDFLSVQFLSLVMLFVVVAVARHLYLQIKAEEPGRFYVQV</sequence>
<keyword evidence="3" id="KW-1185">Reference proteome</keyword>
<proteinExistence type="predicted"/>
<keyword evidence="1" id="KW-0472">Membrane</keyword>
<feature type="transmembrane region" description="Helical" evidence="1">
    <location>
        <begin position="162"/>
        <end position="186"/>
    </location>
</feature>
<dbReference type="Proteomes" id="UP000297714">
    <property type="component" value="Unassembled WGS sequence"/>
</dbReference>
<feature type="transmembrane region" description="Helical" evidence="1">
    <location>
        <begin position="113"/>
        <end position="133"/>
    </location>
</feature>